<dbReference type="RefSeq" id="WP_143382132.1">
    <property type="nucleotide sequence ID" value="NZ_CP041637.1"/>
</dbReference>
<keyword evidence="1" id="KW-0472">Membrane</keyword>
<accession>A0A516GUM4</accession>
<evidence type="ECO:0000256" key="1">
    <source>
        <dbReference type="SAM" id="Phobius"/>
    </source>
</evidence>
<feature type="transmembrane region" description="Helical" evidence="1">
    <location>
        <begin position="87"/>
        <end position="108"/>
    </location>
</feature>
<reference evidence="2 3" key="1">
    <citation type="submission" date="2019-07" db="EMBL/GenBank/DDBJ databases">
        <title>Genome sequencing for Formosa sp. PS13.</title>
        <authorList>
            <person name="Park S.-J."/>
        </authorList>
    </citation>
    <scope>NUCLEOTIDE SEQUENCE [LARGE SCALE GENOMIC DNA]</scope>
    <source>
        <strain evidence="2 3">PS13</strain>
    </source>
</reference>
<evidence type="ECO:0000313" key="2">
    <source>
        <dbReference type="EMBL" id="QDO95224.1"/>
    </source>
</evidence>
<dbReference type="AlphaFoldDB" id="A0A516GUM4"/>
<feature type="transmembrane region" description="Helical" evidence="1">
    <location>
        <begin position="6"/>
        <end position="28"/>
    </location>
</feature>
<dbReference type="OrthoDB" id="673991at2"/>
<keyword evidence="3" id="KW-1185">Reference proteome</keyword>
<organism evidence="2 3">
    <name type="scientific">Formosa sediminum</name>
    <dbReference type="NCBI Taxonomy" id="2594004"/>
    <lineage>
        <taxon>Bacteria</taxon>
        <taxon>Pseudomonadati</taxon>
        <taxon>Bacteroidota</taxon>
        <taxon>Flavobacteriia</taxon>
        <taxon>Flavobacteriales</taxon>
        <taxon>Flavobacteriaceae</taxon>
        <taxon>Formosa</taxon>
    </lineage>
</organism>
<dbReference type="Proteomes" id="UP000319209">
    <property type="component" value="Chromosome"/>
</dbReference>
<sequence>MTILKFLFINTIAVLLMTLFSYIISLFYKANFSEPYLLKYLVNHSKFINKSNFGLWIGWCLHFTIGLVFLCGYFLLKNSIPVDSELVYALGFGCIAGVCGVLGWELMFSIHQNPPKLPKLLYYIQLIGAHIVFSLTAAAMWLVLK</sequence>
<dbReference type="EMBL" id="CP041637">
    <property type="protein sequence ID" value="QDO95224.1"/>
    <property type="molecule type" value="Genomic_DNA"/>
</dbReference>
<feature type="transmembrane region" description="Helical" evidence="1">
    <location>
        <begin position="120"/>
        <end position="144"/>
    </location>
</feature>
<keyword evidence="1" id="KW-0812">Transmembrane</keyword>
<feature type="transmembrane region" description="Helical" evidence="1">
    <location>
        <begin position="53"/>
        <end position="75"/>
    </location>
</feature>
<gene>
    <name evidence="2" type="ORF">FNB79_15000</name>
</gene>
<evidence type="ECO:0008006" key="4">
    <source>
        <dbReference type="Google" id="ProtNLM"/>
    </source>
</evidence>
<proteinExistence type="predicted"/>
<dbReference type="KEGG" id="fop:FNB79_15000"/>
<evidence type="ECO:0000313" key="3">
    <source>
        <dbReference type="Proteomes" id="UP000319209"/>
    </source>
</evidence>
<name>A0A516GUM4_9FLAO</name>
<protein>
    <recommendedName>
        <fullName evidence="4">DUF2938 domain-containing protein</fullName>
    </recommendedName>
</protein>
<keyword evidence="1" id="KW-1133">Transmembrane helix</keyword>